<sequence length="222" mass="23382">MEKINRRLCFSLLFLLHSSSPPVLAFTSTVTTTSPLRGRPLLLAGGPFDFLNSRAGQFIKVGSQDDLDTFGPPAILLHSFPLPLAEAQDIVADALDIEVEDIRDGGLAVAHLAPAAYGQKLSSVLAATEVSTSTVPPSATGYFQDAPGSSGSSPIVYFSGMPNEDVRAASRALVGQLYDRTGARGGIAKAVPPAMSKLVGDLLEEIEGDHEEALAHGQKQKR</sequence>
<gene>
    <name evidence="2" type="ORF">DSPE1174_LOCUS29475</name>
</gene>
<proteinExistence type="predicted"/>
<feature type="chain" id="PRO_5031170325" evidence="1">
    <location>
        <begin position="26"/>
        <end position="222"/>
    </location>
</feature>
<keyword evidence="1" id="KW-0732">Signal</keyword>
<evidence type="ECO:0000313" key="2">
    <source>
        <dbReference type="EMBL" id="CAD9479121.1"/>
    </source>
</evidence>
<organism evidence="2">
    <name type="scientific">Octactis speculum</name>
    <dbReference type="NCBI Taxonomy" id="3111310"/>
    <lineage>
        <taxon>Eukaryota</taxon>
        <taxon>Sar</taxon>
        <taxon>Stramenopiles</taxon>
        <taxon>Ochrophyta</taxon>
        <taxon>Dictyochophyceae</taxon>
        <taxon>Dictyochales</taxon>
        <taxon>Dictyochaceae</taxon>
        <taxon>Octactis</taxon>
    </lineage>
</organism>
<protein>
    <submittedName>
        <fullName evidence="2">Uncharacterized protein</fullName>
    </submittedName>
</protein>
<accession>A0A7S2H346</accession>
<feature type="signal peptide" evidence="1">
    <location>
        <begin position="1"/>
        <end position="25"/>
    </location>
</feature>
<name>A0A7S2H346_9STRA</name>
<reference evidence="2" key="1">
    <citation type="submission" date="2021-01" db="EMBL/GenBank/DDBJ databases">
        <authorList>
            <person name="Corre E."/>
            <person name="Pelletier E."/>
            <person name="Niang G."/>
            <person name="Scheremetjew M."/>
            <person name="Finn R."/>
            <person name="Kale V."/>
            <person name="Holt S."/>
            <person name="Cochrane G."/>
            <person name="Meng A."/>
            <person name="Brown T."/>
            <person name="Cohen L."/>
        </authorList>
    </citation>
    <scope>NUCLEOTIDE SEQUENCE</scope>
    <source>
        <strain evidence="2">CCMP1381</strain>
    </source>
</reference>
<evidence type="ECO:0000256" key="1">
    <source>
        <dbReference type="SAM" id="SignalP"/>
    </source>
</evidence>
<dbReference type="AlphaFoldDB" id="A0A7S2H346"/>
<dbReference type="EMBL" id="HBGS01056569">
    <property type="protein sequence ID" value="CAD9479121.1"/>
    <property type="molecule type" value="Transcribed_RNA"/>
</dbReference>